<dbReference type="PANTHER" id="PTHR10088:SF4">
    <property type="entry name" value="GLUCOKINASE REGULATORY PROTEIN"/>
    <property type="match status" value="1"/>
</dbReference>
<dbReference type="GO" id="GO:0005829">
    <property type="term" value="C:cytosol"/>
    <property type="evidence" value="ECO:0007669"/>
    <property type="project" value="TreeGrafter"/>
</dbReference>
<dbReference type="PANTHER" id="PTHR10088">
    <property type="entry name" value="GLUCOKINASE REGULATORY PROTEIN"/>
    <property type="match status" value="1"/>
</dbReference>
<dbReference type="Pfam" id="PF22645">
    <property type="entry name" value="GKRP_SIS_N"/>
    <property type="match status" value="1"/>
</dbReference>
<dbReference type="InterPro" id="IPR001347">
    <property type="entry name" value="SIS_dom"/>
</dbReference>
<dbReference type="KEGG" id="elut:CKA38_00860"/>
<organism evidence="4 5">
    <name type="scientific">Ereboglobus luteus</name>
    <dbReference type="NCBI Taxonomy" id="1796921"/>
    <lineage>
        <taxon>Bacteria</taxon>
        <taxon>Pseudomonadati</taxon>
        <taxon>Verrucomicrobiota</taxon>
        <taxon>Opitutia</taxon>
        <taxon>Opitutales</taxon>
        <taxon>Opitutaceae</taxon>
        <taxon>Ereboglobus</taxon>
    </lineage>
</organism>
<dbReference type="GO" id="GO:1901135">
    <property type="term" value="P:carbohydrate derivative metabolic process"/>
    <property type="evidence" value="ECO:0007669"/>
    <property type="project" value="InterPro"/>
</dbReference>
<feature type="region of interest" description="Disordered" evidence="2">
    <location>
        <begin position="577"/>
        <end position="598"/>
    </location>
</feature>
<protein>
    <recommendedName>
        <fullName evidence="3">SIS domain-containing protein</fullName>
    </recommendedName>
</protein>
<keyword evidence="5" id="KW-1185">Reference proteome</keyword>
<accession>A0A2U8DZX9</accession>
<dbReference type="OrthoDB" id="9813395at2"/>
<proteinExistence type="predicted"/>
<feature type="compositionally biased region" description="Basic residues" evidence="2">
    <location>
        <begin position="588"/>
        <end position="598"/>
    </location>
</feature>
<dbReference type="AlphaFoldDB" id="A0A2U8DZX9"/>
<evidence type="ECO:0000259" key="3">
    <source>
        <dbReference type="PROSITE" id="PS51464"/>
    </source>
</evidence>
<dbReference type="GO" id="GO:0042593">
    <property type="term" value="P:glucose homeostasis"/>
    <property type="evidence" value="ECO:0007669"/>
    <property type="project" value="TreeGrafter"/>
</dbReference>
<dbReference type="Gene3D" id="3.40.50.10490">
    <property type="entry name" value="Glucose-6-phosphate isomerase like protein, domain 1"/>
    <property type="match status" value="2"/>
</dbReference>
<dbReference type="GO" id="GO:0030246">
    <property type="term" value="F:carbohydrate binding"/>
    <property type="evidence" value="ECO:0007669"/>
    <property type="project" value="TreeGrafter"/>
</dbReference>
<feature type="domain" description="SIS" evidence="3">
    <location>
        <begin position="79"/>
        <end position="266"/>
    </location>
</feature>
<evidence type="ECO:0000256" key="2">
    <source>
        <dbReference type="SAM" id="MobiDB-lite"/>
    </source>
</evidence>
<dbReference type="GO" id="GO:0019899">
    <property type="term" value="F:enzyme binding"/>
    <property type="evidence" value="ECO:0007669"/>
    <property type="project" value="TreeGrafter"/>
</dbReference>
<dbReference type="GO" id="GO:0004857">
    <property type="term" value="F:enzyme inhibitor activity"/>
    <property type="evidence" value="ECO:0007669"/>
    <property type="project" value="TreeGrafter"/>
</dbReference>
<dbReference type="GO" id="GO:0009750">
    <property type="term" value="P:response to fructose"/>
    <property type="evidence" value="ECO:0007669"/>
    <property type="project" value="TreeGrafter"/>
</dbReference>
<keyword evidence="1" id="KW-0119">Carbohydrate metabolism</keyword>
<dbReference type="PROSITE" id="PS51464">
    <property type="entry name" value="SIS"/>
    <property type="match status" value="1"/>
</dbReference>
<dbReference type="GO" id="GO:0070095">
    <property type="term" value="F:fructose-6-phosphate binding"/>
    <property type="evidence" value="ECO:0007669"/>
    <property type="project" value="TreeGrafter"/>
</dbReference>
<dbReference type="SUPFAM" id="SSF53697">
    <property type="entry name" value="SIS domain"/>
    <property type="match status" value="1"/>
</dbReference>
<evidence type="ECO:0000313" key="5">
    <source>
        <dbReference type="Proteomes" id="UP000244896"/>
    </source>
</evidence>
<dbReference type="EMBL" id="CP023004">
    <property type="protein sequence ID" value="AWI08004.1"/>
    <property type="molecule type" value="Genomic_DNA"/>
</dbReference>
<name>A0A2U8DZX9_9BACT</name>
<dbReference type="InterPro" id="IPR046348">
    <property type="entry name" value="SIS_dom_sf"/>
</dbReference>
<gene>
    <name evidence="4" type="ORF">CKA38_00860</name>
</gene>
<sequence length="598" mass="66022">MPTESTRLAAEHFLKNETAFHLGEMLTEQSHPVTRTLSQTLEKNTAEGIEMLLRVDDDIPPVVDRVLASKEFGKLRADILETLRLGGRIVFSGCGATGRLAILLDAAHRKFCANAAVRFPEQCDFFTTLLEQTQAIMTGGDYALIRSVESFEDYISFGQRQAQDAGMGPNDCLVAISEGGETSSVIGTIHGALAAGSRAHFMFNNPAELLVRKVERSRAVITDARVNIIDLATGPMAVAGSTRMQATTIELLIAGLAFEAALADFLPGRLPAPVTQAIFPSGAAPEQGAARFRQLLRQIRTPENIRAMAAWVDFERDIYAKSGLITYFPDEYMLDIFTDTTERSPTFKVPPFRSTLEPDDPVSWAYVKEPLRDADSAWRRLLGHEPNCITWTPDDYRAMGAAERIIENPPKIDRARLATYRIGCEPDTSRTAVRPNAAIAFLAGAEMAHLENRDEWYQAFERAAAGFERRAAILIGTRRPASNPLDEICFIEADMPESPLEIFAHLAVKLALNNVSTATMGKLGRLSGNWMAHVDASNKKLIDRSIRLVSELAGVDYETACHALFESLEEMSAWPESRRKTVSPSAHTVKRLREKNAQ</sequence>
<dbReference type="Proteomes" id="UP000244896">
    <property type="component" value="Chromosome"/>
</dbReference>
<dbReference type="InterPro" id="IPR040190">
    <property type="entry name" value="MURQ/GCKR"/>
</dbReference>
<dbReference type="RefSeq" id="WP_108823811.1">
    <property type="nucleotide sequence ID" value="NZ_CP023004.1"/>
</dbReference>
<evidence type="ECO:0000313" key="4">
    <source>
        <dbReference type="EMBL" id="AWI08004.1"/>
    </source>
</evidence>
<reference evidence="4 5" key="1">
    <citation type="journal article" date="2018" name="Syst. Appl. Microbiol.">
        <title>Ereboglobus luteus gen. nov. sp. nov. from cockroach guts, and new insights into the oxygen relationship of the genera Opitutus and Didymococcus (Verrucomicrobia: Opitutaceae).</title>
        <authorList>
            <person name="Tegtmeier D."/>
            <person name="Belitz A."/>
            <person name="Radek R."/>
            <person name="Heimerl T."/>
            <person name="Brune A."/>
        </authorList>
    </citation>
    <scope>NUCLEOTIDE SEQUENCE [LARGE SCALE GENOMIC DNA]</scope>
    <source>
        <strain evidence="4 5">Ho45</strain>
    </source>
</reference>
<evidence type="ECO:0000256" key="1">
    <source>
        <dbReference type="ARBA" id="ARBA00023277"/>
    </source>
</evidence>